<dbReference type="InterPro" id="IPR021133">
    <property type="entry name" value="HEAT_type_2"/>
</dbReference>
<feature type="repeat" description="HEAT" evidence="1">
    <location>
        <begin position="726"/>
        <end position="759"/>
    </location>
</feature>
<accession>A0A9D3P601</accession>
<proteinExistence type="predicted"/>
<name>A0A9D3P601_9TELE</name>
<dbReference type="InterPro" id="IPR016024">
    <property type="entry name" value="ARM-type_fold"/>
</dbReference>
<dbReference type="InterPro" id="IPR056497">
    <property type="entry name" value="HEAT_DAAF5"/>
</dbReference>
<evidence type="ECO:0000313" key="5">
    <source>
        <dbReference type="Proteomes" id="UP000824219"/>
    </source>
</evidence>
<reference evidence="4 5" key="1">
    <citation type="submission" date="2021-06" db="EMBL/GenBank/DDBJ databases">
        <title>Chromosome-level genome assembly of the red-tail catfish (Hemibagrus wyckioides).</title>
        <authorList>
            <person name="Shao F."/>
        </authorList>
    </citation>
    <scope>NUCLEOTIDE SEQUENCE [LARGE SCALE GENOMIC DNA]</scope>
    <source>
        <strain evidence="4">EC202008001</strain>
        <tissue evidence="4">Blood</tissue>
    </source>
</reference>
<feature type="domain" description="Dynein axonemal assembly factor 5 TPR repeats" evidence="3">
    <location>
        <begin position="22"/>
        <end position="305"/>
    </location>
</feature>
<dbReference type="Gene3D" id="1.25.10.10">
    <property type="entry name" value="Leucine-rich Repeat Variant"/>
    <property type="match status" value="4"/>
</dbReference>
<evidence type="ECO:0000256" key="1">
    <source>
        <dbReference type="PROSITE-ProRule" id="PRU00103"/>
    </source>
</evidence>
<dbReference type="SUPFAM" id="SSF48371">
    <property type="entry name" value="ARM repeat"/>
    <property type="match status" value="1"/>
</dbReference>
<dbReference type="GO" id="GO:0005737">
    <property type="term" value="C:cytoplasm"/>
    <property type="evidence" value="ECO:0007669"/>
    <property type="project" value="TreeGrafter"/>
</dbReference>
<dbReference type="Proteomes" id="UP000824219">
    <property type="component" value="Linkage Group LG02"/>
</dbReference>
<evidence type="ECO:0008006" key="6">
    <source>
        <dbReference type="Google" id="ProtNLM"/>
    </source>
</evidence>
<evidence type="ECO:0000313" key="4">
    <source>
        <dbReference type="EMBL" id="KAG7335172.1"/>
    </source>
</evidence>
<evidence type="ECO:0000259" key="2">
    <source>
        <dbReference type="Pfam" id="PF24573"/>
    </source>
</evidence>
<comment type="caution">
    <text evidence="4">The sequence shown here is derived from an EMBL/GenBank/DDBJ whole genome shotgun (WGS) entry which is preliminary data.</text>
</comment>
<sequence length="833" mass="94529">MATEEQRAAAEIVRSLARHLNCLNGDEKFTRKRALEGIKKETIEKGLSNTVLQEVFASLLNSLLRCLSDPMERCRELSIQTIRDFIRCVSNPESSLPYIMPCLVQRLGGNEIVEPAEELRLSMVEVLSLIVEVCERHLAPYLDDMIKILQKTITDPFPEVIKESCKCTILFARSVPDHFHMQAECLVKPLMQTISHQHSRVRMAIIEATGAVVLFGTVKTMDDVLSHMAQRLFDHSPQVRKAVTLVAGDWLLNFKDRYSYFHKLLPLLLSSHSDDLPEIKALACELWWQVGAQWEKENEDDLKNKMDYLLSSPLQYPPGVDRPGLGCRELVVRNLSKLMPALIHDARDWLVQTRVKTMQLLQVLLLHAEEHCTQHLQQLLTILYHACCDSEQDVRKNGLESARLLGVFVSPEVFLKLILAHVKNSSSCSCSPWAPLMVLSAILKGSNRKVLGPQLLQIGQVLSHPDVCQESQQTVYVEQLLACVEVLLEVCEEDCGIISLPLVKILVTMQCVSTELQIHTKAEECVLCLCQVLSLSVHELYRQHMAQLLQWLMESPKSWSTYSVKKTQLEIIALQSGPVVGEFLPELIPLLQKCLLPSQEPEMRLHIFTMLSKLLLNSRNTLDSQGTFSMYLDVFLQELLLPNLVWHAGRAAAAIRTSALSCLLAMLQGEALLKEQVLNMETEFSAYLISALEEDSQLSRLLACRSISSFITVTERCLNPDTLNKIYPELLKRLDDSSQEVRAEALKALSVWLSSLDKNFDTHTHHPNLEFLFQHLLLYLDDPDHQIQLMVLEVLKASSVADPVLLQQKVEEVREKQRSSEYCDQLLQYIQSL</sequence>
<dbReference type="OrthoDB" id="413572at2759"/>
<dbReference type="EMBL" id="JAHKSW010000002">
    <property type="protein sequence ID" value="KAG7335172.1"/>
    <property type="molecule type" value="Genomic_DNA"/>
</dbReference>
<dbReference type="PANTHER" id="PTHR16216:SF2">
    <property type="entry name" value="DYNEIN AXONEMAL ASSEMBLY FACTOR 5"/>
    <property type="match status" value="1"/>
</dbReference>
<dbReference type="GO" id="GO:0036159">
    <property type="term" value="P:inner dynein arm assembly"/>
    <property type="evidence" value="ECO:0007669"/>
    <property type="project" value="TreeGrafter"/>
</dbReference>
<dbReference type="InterPro" id="IPR011989">
    <property type="entry name" value="ARM-like"/>
</dbReference>
<gene>
    <name evidence="4" type="ORF">KOW79_001768</name>
</gene>
<organism evidence="4 5">
    <name type="scientific">Hemibagrus wyckioides</name>
    <dbReference type="NCBI Taxonomy" id="337641"/>
    <lineage>
        <taxon>Eukaryota</taxon>
        <taxon>Metazoa</taxon>
        <taxon>Chordata</taxon>
        <taxon>Craniata</taxon>
        <taxon>Vertebrata</taxon>
        <taxon>Euteleostomi</taxon>
        <taxon>Actinopterygii</taxon>
        <taxon>Neopterygii</taxon>
        <taxon>Teleostei</taxon>
        <taxon>Ostariophysi</taxon>
        <taxon>Siluriformes</taxon>
        <taxon>Bagridae</taxon>
        <taxon>Hemibagrus</taxon>
    </lineage>
</organism>
<keyword evidence="5" id="KW-1185">Reference proteome</keyword>
<dbReference type="GO" id="GO:0045505">
    <property type="term" value="F:dynein intermediate chain binding"/>
    <property type="evidence" value="ECO:0007669"/>
    <property type="project" value="TreeGrafter"/>
</dbReference>
<dbReference type="AlphaFoldDB" id="A0A9D3P601"/>
<dbReference type="PROSITE" id="PS50077">
    <property type="entry name" value="HEAT_REPEAT"/>
    <property type="match status" value="1"/>
</dbReference>
<dbReference type="GO" id="GO:0036158">
    <property type="term" value="P:outer dynein arm assembly"/>
    <property type="evidence" value="ECO:0007669"/>
    <property type="project" value="TreeGrafter"/>
</dbReference>
<dbReference type="GO" id="GO:0003341">
    <property type="term" value="P:cilium movement"/>
    <property type="evidence" value="ECO:0007669"/>
    <property type="project" value="TreeGrafter"/>
</dbReference>
<dbReference type="InterPro" id="IPR052623">
    <property type="entry name" value="DAAF5"/>
</dbReference>
<evidence type="ECO:0000259" key="3">
    <source>
        <dbReference type="Pfam" id="PF25757"/>
    </source>
</evidence>
<dbReference type="Pfam" id="PF24573">
    <property type="entry name" value="HEAT_DAAF5"/>
    <property type="match status" value="1"/>
</dbReference>
<dbReference type="InterPro" id="IPR057978">
    <property type="entry name" value="TPR_DAAF5"/>
</dbReference>
<dbReference type="Pfam" id="PF25757">
    <property type="entry name" value="TPR_DNAAF5"/>
    <property type="match status" value="1"/>
</dbReference>
<feature type="domain" description="Dynein axonemal assembly factor 5 HEAT-repeat" evidence="2">
    <location>
        <begin position="315"/>
        <end position="512"/>
    </location>
</feature>
<protein>
    <recommendedName>
        <fullName evidence="6">HEAT repeat-containing protein 2</fullName>
    </recommendedName>
</protein>
<dbReference type="PANTHER" id="PTHR16216">
    <property type="entry name" value="DYNEIN ASSEMBLY FACTOR 5, AXONEMAL"/>
    <property type="match status" value="1"/>
</dbReference>